<sequence length="182" mass="21500">MEMCIDRFGRKYPPPKGLGGKCIMFQHEFEKNGTLITEFIMPIDKRDMIQRISQYPSTHEIRQNETTLNRFLPGNDHNFNDAATCMTLHYNKEVFIHCIYGPADSEMFYLSNRASFFCPKNENITKSFLQSELKDKLIDYENEPKYTFRYIDEQKFEFSERPYGPPANAVVRCTVMFGKHEF</sequence>
<dbReference type="AlphaFoldDB" id="A0A914Z2N1"/>
<evidence type="ECO:0000313" key="2">
    <source>
        <dbReference type="WBParaSite" id="PSU_v2.g4511.t1"/>
    </source>
</evidence>
<protein>
    <submittedName>
        <fullName evidence="2">Uncharacterized protein</fullName>
    </submittedName>
</protein>
<name>A0A914Z2N1_9BILA</name>
<dbReference type="WBParaSite" id="PSU_v2.g4511.t1">
    <property type="protein sequence ID" value="PSU_v2.g4511.t1"/>
    <property type="gene ID" value="PSU_v2.g4511"/>
</dbReference>
<organism evidence="1 2">
    <name type="scientific">Panagrolaimus superbus</name>
    <dbReference type="NCBI Taxonomy" id="310955"/>
    <lineage>
        <taxon>Eukaryota</taxon>
        <taxon>Metazoa</taxon>
        <taxon>Ecdysozoa</taxon>
        <taxon>Nematoda</taxon>
        <taxon>Chromadorea</taxon>
        <taxon>Rhabditida</taxon>
        <taxon>Tylenchina</taxon>
        <taxon>Panagrolaimomorpha</taxon>
        <taxon>Panagrolaimoidea</taxon>
        <taxon>Panagrolaimidae</taxon>
        <taxon>Panagrolaimus</taxon>
    </lineage>
</organism>
<proteinExistence type="predicted"/>
<dbReference type="Proteomes" id="UP000887577">
    <property type="component" value="Unplaced"/>
</dbReference>
<reference evidence="2" key="1">
    <citation type="submission" date="2022-11" db="UniProtKB">
        <authorList>
            <consortium name="WormBaseParasite"/>
        </authorList>
    </citation>
    <scope>IDENTIFICATION</scope>
</reference>
<evidence type="ECO:0000313" key="1">
    <source>
        <dbReference type="Proteomes" id="UP000887577"/>
    </source>
</evidence>
<keyword evidence="1" id="KW-1185">Reference proteome</keyword>
<accession>A0A914Z2N1</accession>